<dbReference type="GO" id="GO:0008658">
    <property type="term" value="F:penicillin binding"/>
    <property type="evidence" value="ECO:0007669"/>
    <property type="project" value="InterPro"/>
</dbReference>
<dbReference type="Proteomes" id="UP000288024">
    <property type="component" value="Unassembled WGS sequence"/>
</dbReference>
<comment type="catalytic activity">
    <reaction evidence="6">
        <text>Preferential cleavage: (Ac)2-L-Lys-D-Ala-|-D-Ala. Also transpeptidation of peptidyl-alanyl moieties that are N-acyl substituents of D-alanine.</text>
        <dbReference type="EC" id="3.4.16.4"/>
    </reaction>
</comment>
<reference evidence="10 11" key="1">
    <citation type="submission" date="2019-01" db="EMBL/GenBank/DDBJ databases">
        <title>Bacillus sp. M5HDSG1-1, whole genome shotgun sequence.</title>
        <authorList>
            <person name="Tuo L."/>
        </authorList>
    </citation>
    <scope>NUCLEOTIDE SEQUENCE [LARGE SCALE GENOMIC DNA]</scope>
    <source>
        <strain evidence="10 11">M5HDSG1-1</strain>
    </source>
</reference>
<dbReference type="InterPro" id="IPR007887">
    <property type="entry name" value="MecA_N"/>
</dbReference>
<sequence>MKKLFWLLPMILIAILAGCNNDKPTPDERLSQYIKLWNDQKFDEMYDYLSSDAKKSVSKEDYVSRYEKLYSDLEITDLDVSYKKLSDDQKDDNKKKESTEIPFTAKMNSMAGEISFDKDARLVKEERDKEDNWYIDWDTTYIFADLGADDKVSLETVPAERGAIMDVHENPLAMNGIIYQIGLVPEQMENETTEVEKLAKLLDIKKETIEKALSADWVQPNLFVPIKKLATGDQAYLEKLFALPGVQKQDVAGRIYPYGEAAAHLIGYIGNITAEELEEQKGKGYTGSDVIGKRGLEQVYEEKLRGANGATISIKKSDGTTVTLADKEVKNGENIMLTIDGDLQKKIYDEMDGEAGAAAAINPTTGETMALVSSPSYDPNKVVAGLTTSEQEDYNNNKLEPFTNRFKNTYAPGSVLKPIVAAAALTEGVITPEQERKITTKQWQKDKSWGKYYVTRVHTSSAPVNLADALLYSDNIYFAQTALDLGKDKYTTELKKFGFEEDFDFAYPITKATIGKLDSDILLADSGYGQGQVQTSVIQLATAYTPFVNGGNLIKPVLLQDDKKGTVWKEGVMSSSTANTISDDLQQVIDNPSGTARAGKISGMTLAGKTGTAELKAKQGEKGTENGWYVTYDKKDKDILIAMMIEGVQDKGGSSHVVKKVKNILED</sequence>
<evidence type="ECO:0000256" key="5">
    <source>
        <dbReference type="ARBA" id="ARBA00023136"/>
    </source>
</evidence>
<evidence type="ECO:0000259" key="9">
    <source>
        <dbReference type="Pfam" id="PF05223"/>
    </source>
</evidence>
<keyword evidence="5" id="KW-0472">Membrane</keyword>
<evidence type="ECO:0000256" key="1">
    <source>
        <dbReference type="ARBA" id="ARBA00004370"/>
    </source>
</evidence>
<dbReference type="GO" id="GO:0046677">
    <property type="term" value="P:response to antibiotic"/>
    <property type="evidence" value="ECO:0007669"/>
    <property type="project" value="InterPro"/>
</dbReference>
<dbReference type="InterPro" id="IPR012338">
    <property type="entry name" value="Beta-lactam/transpept-like"/>
</dbReference>
<evidence type="ECO:0000256" key="6">
    <source>
        <dbReference type="ARBA" id="ARBA00034000"/>
    </source>
</evidence>
<feature type="domain" description="NTF2-like N-terminal transpeptidase" evidence="9">
    <location>
        <begin position="25"/>
        <end position="150"/>
    </location>
</feature>
<dbReference type="GO" id="GO:0071972">
    <property type="term" value="F:peptidoglycan L,D-transpeptidase activity"/>
    <property type="evidence" value="ECO:0007669"/>
    <property type="project" value="TreeGrafter"/>
</dbReference>
<dbReference type="SUPFAM" id="SSF56601">
    <property type="entry name" value="beta-lactamase/transpeptidase-like"/>
    <property type="match status" value="1"/>
</dbReference>
<comment type="pathway">
    <text evidence="2">Cell wall biogenesis; peptidoglycan biosynthesis.</text>
</comment>
<dbReference type="Gene3D" id="3.30.1390.30">
    <property type="entry name" value="Penicillin-binding protein 2a, domain 3"/>
    <property type="match status" value="1"/>
</dbReference>
<dbReference type="AlphaFoldDB" id="A0A437KA46"/>
<feature type="domain" description="Penicillin-binding protein transpeptidase" evidence="7">
    <location>
        <begin position="356"/>
        <end position="665"/>
    </location>
</feature>
<dbReference type="Gene3D" id="3.40.710.10">
    <property type="entry name" value="DD-peptidase/beta-lactamase superfamily"/>
    <property type="match status" value="1"/>
</dbReference>
<evidence type="ECO:0000313" key="10">
    <source>
        <dbReference type="EMBL" id="RVT61580.1"/>
    </source>
</evidence>
<keyword evidence="11" id="KW-1185">Reference proteome</keyword>
<dbReference type="InterPro" id="IPR050515">
    <property type="entry name" value="Beta-lactam/transpept"/>
</dbReference>
<dbReference type="Gene3D" id="3.10.450.100">
    <property type="entry name" value="NTF2-like, domain 1"/>
    <property type="match status" value="1"/>
</dbReference>
<dbReference type="InterPro" id="IPR036138">
    <property type="entry name" value="PBP_dimer_sf"/>
</dbReference>
<name>A0A437KA46_9BACI</name>
<protein>
    <recommendedName>
        <fullName evidence="4">serine-type D-Ala-D-Ala carboxypeptidase</fullName>
        <ecNumber evidence="4">3.4.16.4</ecNumber>
    </recommendedName>
</protein>
<dbReference type="InterPro" id="IPR005311">
    <property type="entry name" value="PBP_dimer"/>
</dbReference>
<evidence type="ECO:0000256" key="4">
    <source>
        <dbReference type="ARBA" id="ARBA00012448"/>
    </source>
</evidence>
<comment type="subcellular location">
    <subcellularLocation>
        <location evidence="1">Membrane</location>
    </subcellularLocation>
</comment>
<evidence type="ECO:0000259" key="8">
    <source>
        <dbReference type="Pfam" id="PF03717"/>
    </source>
</evidence>
<dbReference type="GO" id="GO:0005886">
    <property type="term" value="C:plasma membrane"/>
    <property type="evidence" value="ECO:0007669"/>
    <property type="project" value="TreeGrafter"/>
</dbReference>
<dbReference type="EC" id="3.4.16.4" evidence="4"/>
<evidence type="ECO:0000256" key="2">
    <source>
        <dbReference type="ARBA" id="ARBA00004752"/>
    </source>
</evidence>
<dbReference type="Pfam" id="PF05223">
    <property type="entry name" value="MecA_N"/>
    <property type="match status" value="1"/>
</dbReference>
<dbReference type="SUPFAM" id="SSF54427">
    <property type="entry name" value="NTF2-like"/>
    <property type="match status" value="1"/>
</dbReference>
<comment type="similarity">
    <text evidence="3">Belongs to the transpeptidase family.</text>
</comment>
<evidence type="ECO:0000313" key="11">
    <source>
        <dbReference type="Proteomes" id="UP000288024"/>
    </source>
</evidence>
<dbReference type="EMBL" id="RZTZ01000005">
    <property type="protein sequence ID" value="RVT61580.1"/>
    <property type="molecule type" value="Genomic_DNA"/>
</dbReference>
<evidence type="ECO:0000256" key="3">
    <source>
        <dbReference type="ARBA" id="ARBA00007171"/>
    </source>
</evidence>
<dbReference type="PROSITE" id="PS51257">
    <property type="entry name" value="PROKAR_LIPOPROTEIN"/>
    <property type="match status" value="1"/>
</dbReference>
<dbReference type="Pfam" id="PF00905">
    <property type="entry name" value="Transpeptidase"/>
    <property type="match status" value="1"/>
</dbReference>
<accession>A0A437KA46</accession>
<gene>
    <name evidence="10" type="ORF">EM808_15145</name>
</gene>
<dbReference type="SUPFAM" id="SSF56519">
    <property type="entry name" value="Penicillin binding protein dimerisation domain"/>
    <property type="match status" value="1"/>
</dbReference>
<dbReference type="Gene3D" id="3.90.1310.10">
    <property type="entry name" value="Penicillin-binding protein 2a (Domain 2)"/>
    <property type="match status" value="1"/>
</dbReference>
<dbReference type="Pfam" id="PF03717">
    <property type="entry name" value="PBP_dimer"/>
    <property type="match status" value="1"/>
</dbReference>
<dbReference type="InterPro" id="IPR001460">
    <property type="entry name" value="PCN-bd_Tpept"/>
</dbReference>
<dbReference type="UniPathway" id="UPA00219"/>
<dbReference type="GO" id="GO:0009252">
    <property type="term" value="P:peptidoglycan biosynthetic process"/>
    <property type="evidence" value="ECO:0007669"/>
    <property type="project" value="UniProtKB-UniPathway"/>
</dbReference>
<comment type="caution">
    <text evidence="10">The sequence shown here is derived from an EMBL/GenBank/DDBJ whole genome shotgun (WGS) entry which is preliminary data.</text>
</comment>
<proteinExistence type="inferred from homology"/>
<dbReference type="PANTHER" id="PTHR30627">
    <property type="entry name" value="PEPTIDOGLYCAN D,D-TRANSPEPTIDASE"/>
    <property type="match status" value="1"/>
</dbReference>
<dbReference type="GO" id="GO:0071555">
    <property type="term" value="P:cell wall organization"/>
    <property type="evidence" value="ECO:0007669"/>
    <property type="project" value="TreeGrafter"/>
</dbReference>
<feature type="domain" description="Penicillin-binding protein dimerisation" evidence="8">
    <location>
        <begin position="157"/>
        <end position="321"/>
    </location>
</feature>
<evidence type="ECO:0000259" key="7">
    <source>
        <dbReference type="Pfam" id="PF00905"/>
    </source>
</evidence>
<organism evidence="10 11">
    <name type="scientific">Niallia taxi</name>
    <dbReference type="NCBI Taxonomy" id="2499688"/>
    <lineage>
        <taxon>Bacteria</taxon>
        <taxon>Bacillati</taxon>
        <taxon>Bacillota</taxon>
        <taxon>Bacilli</taxon>
        <taxon>Bacillales</taxon>
        <taxon>Bacillaceae</taxon>
        <taxon>Niallia</taxon>
    </lineage>
</organism>
<dbReference type="InterPro" id="IPR032710">
    <property type="entry name" value="NTF2-like_dom_sf"/>
</dbReference>
<dbReference type="GO" id="GO:0009002">
    <property type="term" value="F:serine-type D-Ala-D-Ala carboxypeptidase activity"/>
    <property type="evidence" value="ECO:0007669"/>
    <property type="project" value="UniProtKB-EC"/>
</dbReference>
<dbReference type="RefSeq" id="WP_127739037.1">
    <property type="nucleotide sequence ID" value="NZ_JARMUY010000004.1"/>
</dbReference>
<dbReference type="PANTHER" id="PTHR30627:SF25">
    <property type="entry name" value="PENICILLIN-BINDING PROTEIN 3"/>
    <property type="match status" value="1"/>
</dbReference>